<evidence type="ECO:0000256" key="2">
    <source>
        <dbReference type="ARBA" id="ARBA00022737"/>
    </source>
</evidence>
<dbReference type="Proteomes" id="UP001247754">
    <property type="component" value="Unassembled WGS sequence"/>
</dbReference>
<gene>
    <name evidence="7" type="ORF">RGD00_09305</name>
</gene>
<organism evidence="7 8">
    <name type="scientific">Ruixingdingia sedimenti</name>
    <dbReference type="NCBI Taxonomy" id="3073604"/>
    <lineage>
        <taxon>Bacteria</taxon>
        <taxon>Pseudomonadati</taxon>
        <taxon>Pseudomonadota</taxon>
        <taxon>Alphaproteobacteria</taxon>
        <taxon>Rhodobacterales</taxon>
        <taxon>Paracoccaceae</taxon>
        <taxon>Ruixingdingia</taxon>
    </lineage>
</organism>
<dbReference type="InterPro" id="IPR044751">
    <property type="entry name" value="Ion_transp-like_CBS"/>
</dbReference>
<dbReference type="CDD" id="cd04590">
    <property type="entry name" value="CBS_pair_CorC_HlyC_assoc"/>
    <property type="match status" value="1"/>
</dbReference>
<dbReference type="InterPro" id="IPR000644">
    <property type="entry name" value="CBS_dom"/>
</dbReference>
<evidence type="ECO:0000256" key="3">
    <source>
        <dbReference type="ARBA" id="ARBA00023122"/>
    </source>
</evidence>
<keyword evidence="2" id="KW-0677">Repeat</keyword>
<dbReference type="SMART" id="SM01091">
    <property type="entry name" value="CorC_HlyC"/>
    <property type="match status" value="1"/>
</dbReference>
<dbReference type="EMBL" id="JAVKPH010000008">
    <property type="protein sequence ID" value="MDR5652800.1"/>
    <property type="molecule type" value="Genomic_DNA"/>
</dbReference>
<feature type="region of interest" description="Disordered" evidence="5">
    <location>
        <begin position="1"/>
        <end position="29"/>
    </location>
</feature>
<dbReference type="Gene3D" id="3.10.580.10">
    <property type="entry name" value="CBS-domain"/>
    <property type="match status" value="1"/>
</dbReference>
<comment type="caution">
    <text evidence="7">The sequence shown here is derived from an EMBL/GenBank/DDBJ whole genome shotgun (WGS) entry which is preliminary data.</text>
</comment>
<dbReference type="PROSITE" id="PS51371">
    <property type="entry name" value="CBS"/>
    <property type="match status" value="2"/>
</dbReference>
<dbReference type="RefSeq" id="WP_310457046.1">
    <property type="nucleotide sequence ID" value="NZ_JAVKPH010000008.1"/>
</dbReference>
<comment type="similarity">
    <text evidence="1">Belongs to the UPF0053 family. Hemolysin C subfamily.</text>
</comment>
<evidence type="ECO:0000313" key="7">
    <source>
        <dbReference type="EMBL" id="MDR5652800.1"/>
    </source>
</evidence>
<dbReference type="InterPro" id="IPR016169">
    <property type="entry name" value="FAD-bd_PCMH_sub2"/>
</dbReference>
<reference evidence="7 8" key="1">
    <citation type="submission" date="2023-09" db="EMBL/GenBank/DDBJ databases">
        <title>Xinfangfangia sedmenti sp. nov., isolated the sedment.</title>
        <authorList>
            <person name="Xu L."/>
        </authorList>
    </citation>
    <scope>NUCLEOTIDE SEQUENCE [LARGE SCALE GENOMIC DNA]</scope>
    <source>
        <strain evidence="7 8">LG-4</strain>
    </source>
</reference>
<sequence length="297" mass="32387">MGSSNDAVAEGQPGQSADPDEGSSQRGFFGRILSALSPSDHESDEEPPARSAAATAISVMHNLRQQRVYDVAMPKAEIVAVPLDITREELVEVFREHGFSRVPVYKDTLDSPQGLVMLKDFALTYGFGKENGAFDLKTLIRPVIYAPPSMPLAVLLQRMQAERVHMALVIDEYGGVDGLVTIEDLLETIVGDIADEHDIDEDTLWVAEKPGTYLVQARIPLEELESVTGLSLRADEDDEDVDTLGGLVFLRVGRVPERGEVVVHESGAEIEVVDADPRRINRLRLRLPGAARGAIPA</sequence>
<evidence type="ECO:0000259" key="6">
    <source>
        <dbReference type="PROSITE" id="PS51371"/>
    </source>
</evidence>
<evidence type="ECO:0000313" key="8">
    <source>
        <dbReference type="Proteomes" id="UP001247754"/>
    </source>
</evidence>
<dbReference type="PANTHER" id="PTHR22777:SF27">
    <property type="entry name" value="MAGNESIUM AND COBALT EFFLUX PROTEIN CORC"/>
    <property type="match status" value="1"/>
</dbReference>
<accession>A0ABU1F7E5</accession>
<keyword evidence="8" id="KW-1185">Reference proteome</keyword>
<dbReference type="SUPFAM" id="SSF54631">
    <property type="entry name" value="CBS-domain pair"/>
    <property type="match status" value="1"/>
</dbReference>
<protein>
    <submittedName>
        <fullName evidence="7">Hemolysin family protein</fullName>
    </submittedName>
</protein>
<dbReference type="Pfam" id="PF00571">
    <property type="entry name" value="CBS"/>
    <property type="match status" value="2"/>
</dbReference>
<dbReference type="Pfam" id="PF03471">
    <property type="entry name" value="CorC_HlyC"/>
    <property type="match status" value="1"/>
</dbReference>
<dbReference type="PANTHER" id="PTHR22777">
    <property type="entry name" value="HEMOLYSIN-RELATED"/>
    <property type="match status" value="1"/>
</dbReference>
<dbReference type="InterPro" id="IPR036318">
    <property type="entry name" value="FAD-bd_PCMH-like_sf"/>
</dbReference>
<evidence type="ECO:0000256" key="1">
    <source>
        <dbReference type="ARBA" id="ARBA00006446"/>
    </source>
</evidence>
<evidence type="ECO:0000256" key="4">
    <source>
        <dbReference type="PROSITE-ProRule" id="PRU00703"/>
    </source>
</evidence>
<dbReference type="InterPro" id="IPR046342">
    <property type="entry name" value="CBS_dom_sf"/>
</dbReference>
<proteinExistence type="inferred from homology"/>
<dbReference type="Gene3D" id="3.30.465.10">
    <property type="match status" value="1"/>
</dbReference>
<feature type="domain" description="CBS" evidence="6">
    <location>
        <begin position="73"/>
        <end position="136"/>
    </location>
</feature>
<dbReference type="SUPFAM" id="SSF56176">
    <property type="entry name" value="FAD-binding/transporter-associated domain-like"/>
    <property type="match status" value="1"/>
</dbReference>
<evidence type="ECO:0000256" key="5">
    <source>
        <dbReference type="SAM" id="MobiDB-lite"/>
    </source>
</evidence>
<dbReference type="SMART" id="SM00116">
    <property type="entry name" value="CBS"/>
    <property type="match status" value="2"/>
</dbReference>
<keyword evidence="3 4" id="KW-0129">CBS domain</keyword>
<feature type="domain" description="CBS" evidence="6">
    <location>
        <begin position="139"/>
        <end position="199"/>
    </location>
</feature>
<dbReference type="InterPro" id="IPR005170">
    <property type="entry name" value="Transptr-assoc_dom"/>
</dbReference>
<name>A0ABU1F7E5_9RHOB</name>